<dbReference type="Pfam" id="PF02518">
    <property type="entry name" value="HATPase_c"/>
    <property type="match status" value="1"/>
</dbReference>
<dbReference type="Gene3D" id="3.30.565.10">
    <property type="entry name" value="Histidine kinase-like ATPase, C-terminal domain"/>
    <property type="match status" value="1"/>
</dbReference>
<evidence type="ECO:0000256" key="3">
    <source>
        <dbReference type="ARBA" id="ARBA00022553"/>
    </source>
</evidence>
<name>A0A928Z3F8_9CYAN</name>
<keyword evidence="4" id="KW-0808">Transferase</keyword>
<dbReference type="Gene3D" id="3.40.50.2300">
    <property type="match status" value="1"/>
</dbReference>
<comment type="caution">
    <text evidence="12">The sequence shown here is derived from an EMBL/GenBank/DDBJ whole genome shotgun (WGS) entry which is preliminary data.</text>
</comment>
<dbReference type="InterPro" id="IPR050482">
    <property type="entry name" value="Sensor_HK_TwoCompSys"/>
</dbReference>
<evidence type="ECO:0000256" key="6">
    <source>
        <dbReference type="ARBA" id="ARBA00022777"/>
    </source>
</evidence>
<dbReference type="InterPro" id="IPR001789">
    <property type="entry name" value="Sig_transdc_resp-reg_receiver"/>
</dbReference>
<keyword evidence="13" id="KW-1185">Reference proteome</keyword>
<evidence type="ECO:0000313" key="12">
    <source>
        <dbReference type="EMBL" id="MBE9030634.1"/>
    </source>
</evidence>
<reference evidence="12" key="1">
    <citation type="submission" date="2020-10" db="EMBL/GenBank/DDBJ databases">
        <authorList>
            <person name="Castelo-Branco R."/>
            <person name="Eusebio N."/>
            <person name="Adriana R."/>
            <person name="Vieira A."/>
            <person name="Brugerolle De Fraissinette N."/>
            <person name="Rezende De Castro R."/>
            <person name="Schneider M.P."/>
            <person name="Vasconcelos V."/>
            <person name="Leao P.N."/>
        </authorList>
    </citation>
    <scope>NUCLEOTIDE SEQUENCE</scope>
    <source>
        <strain evidence="12">LEGE 11480</strain>
    </source>
</reference>
<dbReference type="GO" id="GO:0000155">
    <property type="term" value="F:phosphorelay sensor kinase activity"/>
    <property type="evidence" value="ECO:0007669"/>
    <property type="project" value="InterPro"/>
</dbReference>
<dbReference type="CDD" id="cd16917">
    <property type="entry name" value="HATPase_UhpB-NarQ-NarX-like"/>
    <property type="match status" value="1"/>
</dbReference>
<dbReference type="PROSITE" id="PS50110">
    <property type="entry name" value="RESPONSE_REGULATORY"/>
    <property type="match status" value="1"/>
</dbReference>
<evidence type="ECO:0000259" key="11">
    <source>
        <dbReference type="PROSITE" id="PS50110"/>
    </source>
</evidence>
<dbReference type="RefSeq" id="WP_264325464.1">
    <property type="nucleotide sequence ID" value="NZ_JADEXQ010000040.1"/>
</dbReference>
<evidence type="ECO:0000256" key="10">
    <source>
        <dbReference type="SAM" id="Coils"/>
    </source>
</evidence>
<keyword evidence="7" id="KW-0067">ATP-binding</keyword>
<accession>A0A928Z3F8</accession>
<dbReference type="SMART" id="SM00387">
    <property type="entry name" value="HATPase_c"/>
    <property type="match status" value="1"/>
</dbReference>
<dbReference type="AlphaFoldDB" id="A0A928Z3F8"/>
<dbReference type="PANTHER" id="PTHR24421:SF10">
    <property type="entry name" value="NITRATE_NITRITE SENSOR PROTEIN NARQ"/>
    <property type="match status" value="1"/>
</dbReference>
<dbReference type="GO" id="GO:0046983">
    <property type="term" value="F:protein dimerization activity"/>
    <property type="evidence" value="ECO:0007669"/>
    <property type="project" value="InterPro"/>
</dbReference>
<proteinExistence type="predicted"/>
<keyword evidence="6" id="KW-0418">Kinase</keyword>
<dbReference type="InterPro" id="IPR036890">
    <property type="entry name" value="HATPase_C_sf"/>
</dbReference>
<evidence type="ECO:0000256" key="9">
    <source>
        <dbReference type="PROSITE-ProRule" id="PRU00169"/>
    </source>
</evidence>
<keyword evidence="10" id="KW-0175">Coiled coil</keyword>
<evidence type="ECO:0000256" key="7">
    <source>
        <dbReference type="ARBA" id="ARBA00022840"/>
    </source>
</evidence>
<evidence type="ECO:0000256" key="4">
    <source>
        <dbReference type="ARBA" id="ARBA00022679"/>
    </source>
</evidence>
<gene>
    <name evidence="12" type="ORF">IQ266_12920</name>
</gene>
<feature type="domain" description="Response regulatory" evidence="11">
    <location>
        <begin position="10"/>
        <end position="126"/>
    </location>
</feature>
<feature type="coiled-coil region" evidence="10">
    <location>
        <begin position="128"/>
        <end position="173"/>
    </location>
</feature>
<evidence type="ECO:0000256" key="2">
    <source>
        <dbReference type="ARBA" id="ARBA00012438"/>
    </source>
</evidence>
<dbReference type="GO" id="GO:0016020">
    <property type="term" value="C:membrane"/>
    <property type="evidence" value="ECO:0007669"/>
    <property type="project" value="InterPro"/>
</dbReference>
<feature type="modified residue" description="4-aspartylphosphate" evidence="9">
    <location>
        <position position="59"/>
    </location>
</feature>
<organism evidence="12 13">
    <name type="scientific">Romeriopsis navalis LEGE 11480</name>
    <dbReference type="NCBI Taxonomy" id="2777977"/>
    <lineage>
        <taxon>Bacteria</taxon>
        <taxon>Bacillati</taxon>
        <taxon>Cyanobacteriota</taxon>
        <taxon>Cyanophyceae</taxon>
        <taxon>Leptolyngbyales</taxon>
        <taxon>Leptolyngbyaceae</taxon>
        <taxon>Romeriopsis</taxon>
        <taxon>Romeriopsis navalis</taxon>
    </lineage>
</organism>
<dbReference type="EMBL" id="JADEXQ010000040">
    <property type="protein sequence ID" value="MBE9030634.1"/>
    <property type="molecule type" value="Genomic_DNA"/>
</dbReference>
<comment type="catalytic activity">
    <reaction evidence="1">
        <text>ATP + protein L-histidine = ADP + protein N-phospho-L-histidine.</text>
        <dbReference type="EC" id="2.7.13.3"/>
    </reaction>
</comment>
<dbReference type="Pfam" id="PF00072">
    <property type="entry name" value="Response_reg"/>
    <property type="match status" value="1"/>
</dbReference>
<dbReference type="SMART" id="SM00448">
    <property type="entry name" value="REC"/>
    <property type="match status" value="1"/>
</dbReference>
<evidence type="ECO:0000256" key="5">
    <source>
        <dbReference type="ARBA" id="ARBA00022741"/>
    </source>
</evidence>
<keyword evidence="5" id="KW-0547">Nucleotide-binding</keyword>
<dbReference type="Proteomes" id="UP000625316">
    <property type="component" value="Unassembled WGS sequence"/>
</dbReference>
<dbReference type="SUPFAM" id="SSF52172">
    <property type="entry name" value="CheY-like"/>
    <property type="match status" value="1"/>
</dbReference>
<evidence type="ECO:0000256" key="8">
    <source>
        <dbReference type="ARBA" id="ARBA00023012"/>
    </source>
</evidence>
<dbReference type="PANTHER" id="PTHR24421">
    <property type="entry name" value="NITRATE/NITRITE SENSOR PROTEIN NARX-RELATED"/>
    <property type="match status" value="1"/>
</dbReference>
<dbReference type="CDD" id="cd19920">
    <property type="entry name" value="REC_PA4781-like"/>
    <property type="match status" value="1"/>
</dbReference>
<dbReference type="GO" id="GO:0005524">
    <property type="term" value="F:ATP binding"/>
    <property type="evidence" value="ECO:0007669"/>
    <property type="project" value="UniProtKB-KW"/>
</dbReference>
<dbReference type="Gene3D" id="1.20.5.1930">
    <property type="match status" value="1"/>
</dbReference>
<evidence type="ECO:0000313" key="13">
    <source>
        <dbReference type="Proteomes" id="UP000625316"/>
    </source>
</evidence>
<dbReference type="InterPro" id="IPR011006">
    <property type="entry name" value="CheY-like_superfamily"/>
</dbReference>
<protein>
    <recommendedName>
        <fullName evidence="2">histidine kinase</fullName>
        <ecNumber evidence="2">2.7.13.3</ecNumber>
    </recommendedName>
</protein>
<keyword evidence="8" id="KW-0902">Two-component regulatory system</keyword>
<dbReference type="SUPFAM" id="SSF55874">
    <property type="entry name" value="ATPase domain of HSP90 chaperone/DNA topoisomerase II/histidine kinase"/>
    <property type="match status" value="1"/>
</dbReference>
<sequence>MDMSPLPKGNILIVDDTPDNLRLLSAMLTDQAYDVRSVKSGSAALMVVKAEPPDLILLDINMAGMNGYEVCQHLKTDPNSAAIPIIFISALNEVFDKIKAFSVGGVDYISKPFQLEEVLVRVENQLSLHRLRQQLQDRNQQLQQTDAELRRLLQQAQGLNQRIEQLAAIAERNRIARDIHDSLGHALVALNMQMEMALDVWEESPTEAHTLLQEAKDLGSDALRSVRESVAAVRTDPLKGQALDTILTELTDSFQRTASTSVQCQLDIPASLSPAIGTAIYRVVQEGLTNIQKHAAATAVNLCVECTPDGLRMTLQDNGKGFTLDANRSGFGLQGMEERVVALGGHLQIVSQPQTGCQITALFSEVGRLSAI</sequence>
<dbReference type="InterPro" id="IPR003594">
    <property type="entry name" value="HATPase_dom"/>
</dbReference>
<evidence type="ECO:0000256" key="1">
    <source>
        <dbReference type="ARBA" id="ARBA00000085"/>
    </source>
</evidence>
<keyword evidence="3 9" id="KW-0597">Phosphoprotein</keyword>
<dbReference type="InterPro" id="IPR011712">
    <property type="entry name" value="Sig_transdc_His_kin_sub3_dim/P"/>
</dbReference>
<dbReference type="Pfam" id="PF07730">
    <property type="entry name" value="HisKA_3"/>
    <property type="match status" value="1"/>
</dbReference>
<dbReference type="EC" id="2.7.13.3" evidence="2"/>